<dbReference type="SUPFAM" id="SSF52540">
    <property type="entry name" value="P-loop containing nucleoside triphosphate hydrolases"/>
    <property type="match status" value="1"/>
</dbReference>
<accession>A0AB39ASF6</accession>
<dbReference type="InterPro" id="IPR027417">
    <property type="entry name" value="P-loop_NTPase"/>
</dbReference>
<dbReference type="RefSeq" id="WP_051440306.1">
    <property type="nucleotide sequence ID" value="NZ_CP162514.1"/>
</dbReference>
<sequence>MDNLKVRFENCYGISSLNETFDLSNTRGKTKAYSIYAPNGLMKTSFSRTFDALSKGEQPKEERFNRLPTCTIEVDNVEIKKEQIYVLKSEIEISSDNEAVTNILINQESKIRYDTLISNIHKLKSKLETSLQKKSKLKKGEVENRLINDFQTDNFVRAIELAKEIVIGDDLKSFIYNEIFDPKAISILESPEFLSKSDEFNQRYQELFNQEGTIYSRGVFNPTKADISFSTLNKQGYFAGGHKVHLQGEASSINYEELQEKMRVVHESIDSDDELKKLRVNLAKNAQTQALISLLENISATEVELLLHNVKPDNQAEFKRSLWAFYIQNCPDTDVFLEAFSDNQAELQQIELDAATEAPNWSVAIELFNNRFVDMPFTLSLFNQVEAALGKDKAQLKFTFKDGDDRIDCTRSEIKSLSQGEKRALYLLNFIFEVEDRKRKSAETLFIIDDVADSFDYKNKHAIVQYLEDISEIEHFSQLILTHNFDFFRTLANNFVHRERCLMANRTENGIELSQAEGIKNYFIGKWKRNITNSEFILCATVPFTRNLLEYIKGETDPDYLKLTSLLHWKEDTAQITIGEYYKIYNRLFGTNYPTNDANSFKELLFNKANEIKDRANHEGLNLEDKVLLSIAIRMRSEIFLIEEMRKIKSDDTYWCQSMNQFGALIKSYIKELPDSQAISTLEKVSITVSSNIHLNSFMYEPILDLTIEHLITLYSEILELESAVPVTQESEPAL</sequence>
<dbReference type="AlphaFoldDB" id="A0AB39ASF6"/>
<evidence type="ECO:0008006" key="2">
    <source>
        <dbReference type="Google" id="ProtNLM"/>
    </source>
</evidence>
<proteinExistence type="predicted"/>
<dbReference type="EMBL" id="CP162514">
    <property type="protein sequence ID" value="XDH88301.1"/>
    <property type="molecule type" value="Genomic_DNA"/>
</dbReference>
<dbReference type="Gene3D" id="3.40.50.300">
    <property type="entry name" value="P-loop containing nucleotide triphosphate hydrolases"/>
    <property type="match status" value="1"/>
</dbReference>
<evidence type="ECO:0000313" key="1">
    <source>
        <dbReference type="EMBL" id="XDH88301.1"/>
    </source>
</evidence>
<name>A0AB39ASF6_9GAMM</name>
<protein>
    <recommendedName>
        <fullName evidence="2">Protein CR006 P-loop domain-containing protein</fullName>
    </recommendedName>
</protein>
<organism evidence="1">
    <name type="scientific">Pseudoalteromonas sp. SD03</name>
    <dbReference type="NCBI Taxonomy" id="3231719"/>
    <lineage>
        <taxon>Bacteria</taxon>
        <taxon>Pseudomonadati</taxon>
        <taxon>Pseudomonadota</taxon>
        <taxon>Gammaproteobacteria</taxon>
        <taxon>Alteromonadales</taxon>
        <taxon>Pseudoalteromonadaceae</taxon>
        <taxon>Pseudoalteromonas</taxon>
    </lineage>
</organism>
<gene>
    <name evidence="1" type="ORF">ABZP26_03710</name>
</gene>
<reference evidence="1" key="1">
    <citation type="submission" date="2024-07" db="EMBL/GenBank/DDBJ databases">
        <authorList>
            <person name="Jiang Y."/>
            <person name="Qin Q."/>
        </authorList>
    </citation>
    <scope>NUCLEOTIDE SEQUENCE</scope>
    <source>
        <strain evidence="1">SD03</strain>
    </source>
</reference>